<comment type="caution">
    <text evidence="2">The sequence shown here is derived from an EMBL/GenBank/DDBJ whole genome shotgun (WGS) entry which is preliminary data.</text>
</comment>
<dbReference type="EMBL" id="JADCNM010000139">
    <property type="protein sequence ID" value="KAG0450118.1"/>
    <property type="molecule type" value="Genomic_DNA"/>
</dbReference>
<gene>
    <name evidence="2" type="ORF">HPP92_026942</name>
</gene>
<dbReference type="OrthoDB" id="1697732at2759"/>
<sequence length="75" mass="8230">MPGDDMLFIFGQERSRHMSSKHNKVEKVALTGGLSNRQKQHSKAMPLATKRARAARSHQEKKSGKGKVVSSLGEG</sequence>
<dbReference type="AlphaFoldDB" id="A0A835PCN8"/>
<evidence type="ECO:0000256" key="1">
    <source>
        <dbReference type="SAM" id="MobiDB-lite"/>
    </source>
</evidence>
<reference evidence="2 3" key="1">
    <citation type="journal article" date="2020" name="Nat. Food">
        <title>A phased Vanilla planifolia genome enables genetic improvement of flavour and production.</title>
        <authorList>
            <person name="Hasing T."/>
            <person name="Tang H."/>
            <person name="Brym M."/>
            <person name="Khazi F."/>
            <person name="Huang T."/>
            <person name="Chambers A.H."/>
        </authorList>
    </citation>
    <scope>NUCLEOTIDE SEQUENCE [LARGE SCALE GENOMIC DNA]</scope>
    <source>
        <tissue evidence="2">Leaf</tissue>
    </source>
</reference>
<organism evidence="2 3">
    <name type="scientific">Vanilla planifolia</name>
    <name type="common">Vanilla</name>
    <dbReference type="NCBI Taxonomy" id="51239"/>
    <lineage>
        <taxon>Eukaryota</taxon>
        <taxon>Viridiplantae</taxon>
        <taxon>Streptophyta</taxon>
        <taxon>Embryophyta</taxon>
        <taxon>Tracheophyta</taxon>
        <taxon>Spermatophyta</taxon>
        <taxon>Magnoliopsida</taxon>
        <taxon>Liliopsida</taxon>
        <taxon>Asparagales</taxon>
        <taxon>Orchidaceae</taxon>
        <taxon>Vanilloideae</taxon>
        <taxon>Vanilleae</taxon>
        <taxon>Vanilla</taxon>
    </lineage>
</organism>
<feature type="compositionally biased region" description="Low complexity" evidence="1">
    <location>
        <begin position="66"/>
        <end position="75"/>
    </location>
</feature>
<protein>
    <submittedName>
        <fullName evidence="2">Uncharacterized protein</fullName>
    </submittedName>
</protein>
<proteinExistence type="predicted"/>
<evidence type="ECO:0000313" key="2">
    <source>
        <dbReference type="EMBL" id="KAG0450118.1"/>
    </source>
</evidence>
<accession>A0A835PCN8</accession>
<evidence type="ECO:0000313" key="3">
    <source>
        <dbReference type="Proteomes" id="UP000639772"/>
    </source>
</evidence>
<name>A0A835PCN8_VANPL</name>
<feature type="region of interest" description="Disordered" evidence="1">
    <location>
        <begin position="30"/>
        <end position="75"/>
    </location>
</feature>
<dbReference type="Proteomes" id="UP000639772">
    <property type="component" value="Unassembled WGS sequence"/>
</dbReference>